<comment type="caution">
    <text evidence="5">The sequence shown here is derived from an EMBL/GenBank/DDBJ whole genome shotgun (WGS) entry which is preliminary data.</text>
</comment>
<reference evidence="5 8" key="1">
    <citation type="submission" date="2016-07" db="EMBL/GenBank/DDBJ databases">
        <title>Genome analysis of Flavihumibacter stibioxidans YS-17.</title>
        <authorList>
            <person name="Shi K."/>
            <person name="Han Y."/>
            <person name="Wang G."/>
        </authorList>
    </citation>
    <scope>NUCLEOTIDE SEQUENCE [LARGE SCALE GENOMIC DNA]</scope>
    <source>
        <strain evidence="5 8">YS-17</strain>
    </source>
</reference>
<dbReference type="Proteomes" id="UP000765802">
    <property type="component" value="Unassembled WGS sequence"/>
</dbReference>
<evidence type="ECO:0000259" key="1">
    <source>
        <dbReference type="Pfam" id="PF04986"/>
    </source>
</evidence>
<name>A0ABR7M6S7_9BACT</name>
<dbReference type="InterPro" id="IPR007069">
    <property type="entry name" value="Transposase_32"/>
</dbReference>
<evidence type="ECO:0000313" key="8">
    <source>
        <dbReference type="Proteomes" id="UP000765802"/>
    </source>
</evidence>
<dbReference type="EMBL" id="MBUA01000007">
    <property type="protein sequence ID" value="MBC6490694.1"/>
    <property type="molecule type" value="Genomic_DNA"/>
</dbReference>
<dbReference type="Pfam" id="PF14319">
    <property type="entry name" value="Zn_Tnp_IS91"/>
    <property type="match status" value="1"/>
</dbReference>
<dbReference type="EMBL" id="MBUA01000004">
    <property type="protein sequence ID" value="MBC6490663.1"/>
    <property type="molecule type" value="Genomic_DNA"/>
</dbReference>
<dbReference type="InterPro" id="IPR026889">
    <property type="entry name" value="Zn_Tnp"/>
</dbReference>
<keyword evidence="8" id="KW-1185">Reference proteome</keyword>
<dbReference type="EMBL" id="MBUA01000013">
    <property type="protein sequence ID" value="MBC6491548.1"/>
    <property type="molecule type" value="Genomic_DNA"/>
</dbReference>
<protein>
    <submittedName>
        <fullName evidence="5">Transposase</fullName>
    </submittedName>
</protein>
<evidence type="ECO:0000313" key="4">
    <source>
        <dbReference type="EMBL" id="MBC6490694.1"/>
    </source>
</evidence>
<dbReference type="NCBIfam" id="NF033538">
    <property type="entry name" value="transpos_IS91"/>
    <property type="match status" value="1"/>
</dbReference>
<evidence type="ECO:0000313" key="3">
    <source>
        <dbReference type="EMBL" id="MBC6490663.1"/>
    </source>
</evidence>
<dbReference type="EMBL" id="MBUA01000014">
    <property type="protein sequence ID" value="MBC6491550.1"/>
    <property type="molecule type" value="Genomic_DNA"/>
</dbReference>
<evidence type="ECO:0000313" key="5">
    <source>
        <dbReference type="EMBL" id="MBC6490710.1"/>
    </source>
</evidence>
<feature type="domain" description="Transposase zinc-binding" evidence="2">
    <location>
        <begin position="10"/>
        <end position="99"/>
    </location>
</feature>
<dbReference type="PANTHER" id="PTHR37023:SF1">
    <property type="entry name" value="ISSOD25 TRANSPOSASE TNPA_ISSOD25"/>
    <property type="match status" value="1"/>
</dbReference>
<proteinExistence type="predicted"/>
<accession>A0ABR7M6S7</accession>
<evidence type="ECO:0000313" key="7">
    <source>
        <dbReference type="EMBL" id="MBC6491550.1"/>
    </source>
</evidence>
<sequence>MQPAFELATILNLHWERANEQLSLNSWQWRTLHAIRRCRTAALGGHIDQCDSCGHLRISYNSCRNRHCPKCQGQQREAWMAARQEELLPVPYYHVVFTLPEAINQLALHKPAVVYGLLFSTVWSTIQSFASDPKHLGAQTGMISILHTWGQTLTLHPHLHCIVPGGGITSTGHWKSTRCKGKFLYPVKALSAVFRARYAAALRKAFPEQPPEFFNQLFATPWVVYAKRPFGGPDQVIEYLGRYTHKIAISNHRITAVNDQTVQFTYKDYRQAGTKKEMCLSAVEFIRRFALHILPKGFVRIRHYGMLSNAVKQTSLPTIREQLTPKQNRNKKEQPTAELSVPIEASCPCCKKGRMQHVMDFDHRGPPIAILNQVTSNVKTTL</sequence>
<evidence type="ECO:0000313" key="6">
    <source>
        <dbReference type="EMBL" id="MBC6491548.1"/>
    </source>
</evidence>
<dbReference type="RefSeq" id="WP_187256029.1">
    <property type="nucleotide sequence ID" value="NZ_JBHULF010000039.1"/>
</dbReference>
<feature type="domain" description="Transposase IS801/IS1294" evidence="1">
    <location>
        <begin position="141"/>
        <end position="311"/>
    </location>
</feature>
<dbReference type="EMBL" id="MBUA01000010">
    <property type="protein sequence ID" value="MBC6490710.1"/>
    <property type="molecule type" value="Genomic_DNA"/>
</dbReference>
<dbReference type="PANTHER" id="PTHR37023">
    <property type="entry name" value="TRANSPOSASE"/>
    <property type="match status" value="1"/>
</dbReference>
<dbReference type="Pfam" id="PF04986">
    <property type="entry name" value="Y2_Tnp"/>
    <property type="match status" value="1"/>
</dbReference>
<gene>
    <name evidence="3" type="ORF">BC349_19520</name>
    <name evidence="4" type="ORF">BC349_19680</name>
    <name evidence="5" type="ORF">BC349_19760</name>
    <name evidence="6" type="ORF">BC349_19790</name>
    <name evidence="7" type="ORF">BC349_19800</name>
</gene>
<organism evidence="5 8">
    <name type="scientific">Flavihumibacter stibioxidans</name>
    <dbReference type="NCBI Taxonomy" id="1834163"/>
    <lineage>
        <taxon>Bacteria</taxon>
        <taxon>Pseudomonadati</taxon>
        <taxon>Bacteroidota</taxon>
        <taxon>Chitinophagia</taxon>
        <taxon>Chitinophagales</taxon>
        <taxon>Chitinophagaceae</taxon>
        <taxon>Flavihumibacter</taxon>
    </lineage>
</organism>
<dbReference type="InterPro" id="IPR054832">
    <property type="entry name" value="transpos_IS91"/>
</dbReference>
<evidence type="ECO:0000259" key="2">
    <source>
        <dbReference type="Pfam" id="PF14319"/>
    </source>
</evidence>